<dbReference type="Gene3D" id="2.30.38.10">
    <property type="entry name" value="Luciferase, Domain 3"/>
    <property type="match status" value="1"/>
</dbReference>
<feature type="domain" description="Carrier" evidence="13">
    <location>
        <begin position="616"/>
        <end position="691"/>
    </location>
</feature>
<dbReference type="Pfam" id="PF00698">
    <property type="entry name" value="Acyl_transf_1"/>
    <property type="match status" value="1"/>
</dbReference>
<keyword evidence="6" id="KW-0808">Transferase</keyword>
<proteinExistence type="inferred from homology"/>
<feature type="domain" description="Ketosynthase family 3 (KS3)" evidence="14">
    <location>
        <begin position="710"/>
        <end position="1120"/>
    </location>
</feature>
<organism evidence="15 16">
    <name type="scientific">Enterovirga rhinocerotis</name>
    <dbReference type="NCBI Taxonomy" id="1339210"/>
    <lineage>
        <taxon>Bacteria</taxon>
        <taxon>Pseudomonadati</taxon>
        <taxon>Pseudomonadota</taxon>
        <taxon>Alphaproteobacteria</taxon>
        <taxon>Hyphomicrobiales</taxon>
        <taxon>Methylobacteriaceae</taxon>
        <taxon>Enterovirga</taxon>
    </lineage>
</organism>
<dbReference type="GO" id="GO:0009403">
    <property type="term" value="P:toxin biosynthetic process"/>
    <property type="evidence" value="ECO:0007669"/>
    <property type="project" value="UniProtKB-ARBA"/>
</dbReference>
<evidence type="ECO:0000256" key="12">
    <source>
        <dbReference type="SAM" id="MobiDB-lite"/>
    </source>
</evidence>
<dbReference type="InterPro" id="IPR016036">
    <property type="entry name" value="Malonyl_transacylase_ACP-bd"/>
</dbReference>
<dbReference type="Pfam" id="PF00550">
    <property type="entry name" value="PP-binding"/>
    <property type="match status" value="4"/>
</dbReference>
<dbReference type="Gene3D" id="3.40.50.150">
    <property type="entry name" value="Vaccinia Virus protein VP39"/>
    <property type="match status" value="1"/>
</dbReference>
<dbReference type="SUPFAM" id="SSF51735">
    <property type="entry name" value="NAD(P)-binding Rossmann-fold domains"/>
    <property type="match status" value="2"/>
</dbReference>
<dbReference type="SUPFAM" id="SSF52151">
    <property type="entry name" value="FabD/lysophospholipase-like"/>
    <property type="match status" value="1"/>
</dbReference>
<keyword evidence="7" id="KW-0677">Repeat</keyword>
<keyword evidence="16" id="KW-1185">Reference proteome</keyword>
<dbReference type="InterPro" id="IPR057326">
    <property type="entry name" value="KR_dom"/>
</dbReference>
<evidence type="ECO:0000256" key="6">
    <source>
        <dbReference type="ARBA" id="ARBA00022679"/>
    </source>
</evidence>
<feature type="domain" description="Carrier" evidence="13">
    <location>
        <begin position="2047"/>
        <end position="2121"/>
    </location>
</feature>
<feature type="region of interest" description="Disordered" evidence="12">
    <location>
        <begin position="4149"/>
        <end position="4184"/>
    </location>
</feature>
<dbReference type="SMART" id="SM00825">
    <property type="entry name" value="PKS_KS"/>
    <property type="match status" value="1"/>
</dbReference>
<dbReference type="CDD" id="cd05274">
    <property type="entry name" value="KR_FAS_SDR_x"/>
    <property type="match status" value="1"/>
</dbReference>
<dbReference type="Gene3D" id="3.40.50.720">
    <property type="entry name" value="NAD(P)-binding Rossmann-like Domain"/>
    <property type="match status" value="1"/>
</dbReference>
<dbReference type="PROSITE" id="PS50075">
    <property type="entry name" value="CARRIER"/>
    <property type="match status" value="4"/>
</dbReference>
<dbReference type="SUPFAM" id="SSF55048">
    <property type="entry name" value="Probable ACP-binding domain of malonyl-CoA ACP transacylase"/>
    <property type="match status" value="1"/>
</dbReference>
<dbReference type="PROSITE" id="PS00012">
    <property type="entry name" value="PHOSPHOPANTETHEINE"/>
    <property type="match status" value="2"/>
</dbReference>
<dbReference type="SMART" id="SM00823">
    <property type="entry name" value="PKS_PP"/>
    <property type="match status" value="4"/>
</dbReference>
<evidence type="ECO:0000256" key="8">
    <source>
        <dbReference type="ARBA" id="ARBA00022832"/>
    </source>
</evidence>
<dbReference type="InterPro" id="IPR036736">
    <property type="entry name" value="ACP-like_sf"/>
</dbReference>
<dbReference type="Gene3D" id="3.40.50.12780">
    <property type="entry name" value="N-terminal domain of ligase-like"/>
    <property type="match status" value="1"/>
</dbReference>
<accession>A0A4R7CAD7</accession>
<dbReference type="InterPro" id="IPR020845">
    <property type="entry name" value="AMP-binding_CS"/>
</dbReference>
<comment type="caution">
    <text evidence="15">The sequence shown here is derived from an EMBL/GenBank/DDBJ whole genome shotgun (WGS) entry which is preliminary data.</text>
</comment>
<evidence type="ECO:0000259" key="14">
    <source>
        <dbReference type="PROSITE" id="PS52004"/>
    </source>
</evidence>
<dbReference type="Pfam" id="PF00668">
    <property type="entry name" value="Condensation"/>
    <property type="match status" value="2"/>
</dbReference>
<keyword evidence="3" id="KW-0596">Phosphopantetheine</keyword>
<dbReference type="FunFam" id="3.40.50.12780:FF:000012">
    <property type="entry name" value="Non-ribosomal peptide synthetase"/>
    <property type="match status" value="1"/>
</dbReference>
<evidence type="ECO:0000259" key="13">
    <source>
        <dbReference type="PROSITE" id="PS50075"/>
    </source>
</evidence>
<keyword evidence="4" id="KW-0597">Phosphoprotein</keyword>
<dbReference type="CDD" id="cd05931">
    <property type="entry name" value="FAAL"/>
    <property type="match status" value="1"/>
</dbReference>
<dbReference type="InterPro" id="IPR057737">
    <property type="entry name" value="Condensation_MtbB-like"/>
</dbReference>
<dbReference type="InterPro" id="IPR040097">
    <property type="entry name" value="FAAL/FAAC"/>
</dbReference>
<dbReference type="GO" id="GO:0016874">
    <property type="term" value="F:ligase activity"/>
    <property type="evidence" value="ECO:0007669"/>
    <property type="project" value="UniProtKB-KW"/>
</dbReference>
<dbReference type="Proteomes" id="UP000295122">
    <property type="component" value="Unassembled WGS sequence"/>
</dbReference>
<dbReference type="SUPFAM" id="SSF52777">
    <property type="entry name" value="CoA-dependent acyltransferases"/>
    <property type="match status" value="4"/>
</dbReference>
<dbReference type="Gene3D" id="3.30.300.30">
    <property type="match status" value="3"/>
</dbReference>
<feature type="compositionally biased region" description="Low complexity" evidence="12">
    <location>
        <begin position="4159"/>
        <end position="4170"/>
    </location>
</feature>
<dbReference type="RefSeq" id="WP_133769866.1">
    <property type="nucleotide sequence ID" value="NZ_SNZR01000011.1"/>
</dbReference>
<dbReference type="Pfam" id="PF02801">
    <property type="entry name" value="Ketoacyl-synt_C"/>
    <property type="match status" value="1"/>
</dbReference>
<dbReference type="InterPro" id="IPR029063">
    <property type="entry name" value="SAM-dependent_MTases_sf"/>
</dbReference>
<evidence type="ECO:0000256" key="5">
    <source>
        <dbReference type="ARBA" id="ARBA00022598"/>
    </source>
</evidence>
<dbReference type="GO" id="GO:0071766">
    <property type="term" value="P:Actinobacterium-type cell wall biogenesis"/>
    <property type="evidence" value="ECO:0007669"/>
    <property type="project" value="UniProtKB-ARBA"/>
</dbReference>
<dbReference type="SUPFAM" id="SSF56801">
    <property type="entry name" value="Acetyl-CoA synthetase-like"/>
    <property type="match status" value="2"/>
</dbReference>
<dbReference type="FunFam" id="3.30.559.30:FF:000006">
    <property type="entry name" value="Yersiniabactin polyketide/non-ribosomal peptide synthetase"/>
    <property type="match status" value="2"/>
</dbReference>
<dbReference type="GO" id="GO:0006633">
    <property type="term" value="P:fatty acid biosynthetic process"/>
    <property type="evidence" value="ECO:0007669"/>
    <property type="project" value="InterPro"/>
</dbReference>
<dbReference type="Gene3D" id="1.10.1200.10">
    <property type="entry name" value="ACP-like"/>
    <property type="match status" value="4"/>
</dbReference>
<dbReference type="GO" id="GO:0004312">
    <property type="term" value="F:fatty acid synthase activity"/>
    <property type="evidence" value="ECO:0007669"/>
    <property type="project" value="TreeGrafter"/>
</dbReference>
<feature type="domain" description="Carrier" evidence="13">
    <location>
        <begin position="3511"/>
        <end position="3586"/>
    </location>
</feature>
<reference evidence="15 16" key="1">
    <citation type="submission" date="2019-03" db="EMBL/GenBank/DDBJ databases">
        <title>Genomic Encyclopedia of Type Strains, Phase IV (KMG-IV): sequencing the most valuable type-strain genomes for metagenomic binning, comparative biology and taxonomic classification.</title>
        <authorList>
            <person name="Goeker M."/>
        </authorList>
    </citation>
    <scope>NUCLEOTIDE SEQUENCE [LARGE SCALE GENOMIC DNA]</scope>
    <source>
        <strain evidence="15 16">DSM 25903</strain>
    </source>
</reference>
<sequence>MTQDFLHLPARIAEHAATRGDHVAIRFDGAPGAPAGTLTYAGLLGRMEAAGAALAQAFNPGERVLLLLPSGLEYVAAVLGCFRTGIIAVPVNLPGPSRVQRVLGKIDGIARDATPVGIVTTRAIAEASGAAFETFVAAHGLRAVFLDDEAPAPPATWHEPGPDDIAFLQYTSGSTSEPKGVMNTHAALADNFAAMQRVFRNHSRTVMVNWMPLYHDMGLIGGVLQILHHGSTTVLIPPARFAQRPLCWLEATTQYRGTVMPGPNFAFDLCLKKIPDEALARLDLSSVEMVIAAAEPLRHATLLAFWERFRACGLRREAMCPCYGLAETTLIAAGTVTERGLDPLCLDHAALRAGEARPVPPGTPDAHVLVASGDDFVGLDLRIVDPETGHERPDGGVGEIWVRGGSVGPGYWNRPTETAAAFQAVLHPREGASRGGWLRTGDLGFVLEGRLCVTGRLKEAIILRGACHAPTDIEQTAQALDPRLVPQGGACFAVDTPEGEAAMLVHEAVRATPAEDEALIEAIRAAVAAEHGFALHAVALIRQGTLLRTTSGKIRRAAMRRAWEEGSLTLLAERRWTPEAAQPGGASASEGAPERGKPESGTAERLRRAGPAERRLILLDEIGRVVQPLLGRSEEERLPPEAGFFDLGLDSAAAVEAAAALQARLGLGVAELATFDHPTPSRLADHLIGLLPSAEASRSVPAAPRAAAGPEPIAVIGIGCRFPGGEAGDRATPDAYLDMLLEGRPARRRESRCGTPREGHLLEAIEGFDAAFFRLSPREAASLDPVHRLVLETAWHALEDAGIPPSSLKGSASSVYLGLGAGDYAHLPFAVGEVPDAHYATGNAPAAAAGRLAHLLGLEGEAVVVDTACSASLAAMHLACASLRAGDSDLALVGGAQVLLSEELEAALRSAGMLAADGLCKTFDAEADGYARGEGCGMLVLCRLSEARARGARVHALIAGTALRQEGARSGLTVPEPGSRVAMMRRALDRAGLRPDEIDYVEMHGTGTRLGDPIEFASLAEVYGGSRAAPLLLGTAKTAIGHLEAAAGVAGAIKAVAALRRGVVPPHPVRRLNPAISLERIPARLPAAAEPWPARADAPRRAAVASFGFSGTIAHALLEQAPAMPPAPEAAPSGMLVLPLSARSPEAFEALRTAWIARIAVTPETELPSLCRGAARMRAHLELRGCAVGEGRDALLADLRGLSAAESAVPPRIGFLFTGQGAQHAGMAGGLAEANPAFRAALDEADAALRPWLGRSVRDAMAQADDAALRQTGLAQPALFATGYALARMWQAYGLRPAVVAGHSVGELAASIIAGHLPLDGVARLVAGRAALMQSLRPGAMLVLRATEERALTLAAGIGGIALAAVNGPDMVVMAGEPAGIAELTRRAGAEGIGHRALDVSHAFHSPMMEPVLPALRDLGAALRPGSEEAVLVSTLTGRAVTFAELAAGEYWAAQARQPVRFADALATMAGFGCDAVLEIGPAPHLLPLARRAWPKDRKVPLLVPSLDPARSDVAVVGAGLAALHHAGAEIDWDAAAPGPLPAPEDLPLYPFQRRPYWYGFRTHRRPEPVPEIPVATAQEGGLLALDWQEEPAASVTGTDGWPEGVVVVPDHGGQAAALLPALAARDVDVRSVDGRNLRGLERALQAGETVLFLRGLDAAGDETVVDEFLTLAGHLRDRNARLVIVTRGAAALPGETACPSSRALWGAGWSLMAECRELRTRLLDLDPAGAGAGTDLAAAMLGTDLPPALALRGGRVLRPALAKAAAPAAGAPFAADPDGTYVVAGAFGGIGRALVRWLAARGAGHLVLLGRRRPEAAERRLAEELGELGVRVTLERCDIADAAALRRLFGRLRSAGPVRGVFHAAGLGLWGPLGPETAAQYRRMAEAKIAGSRNLGDAARGADLRHFVLCSSIAGIWGARGQVAYAAVNAFQDALAARRRAEGLPALAMAWGPWDGDGMAGDETARETLAAAGLRLSTPDWHLARLEQALAADDLPPSLVSVEAEWPRLAALHEAVTGAGLFRNLDDRAAPEPSAVAGRAEGPVQASARDRLAAIVASVLRLEPGELSPKANLVTLGLDSILAMEIVQRLQAETGAALPLRALFETPSLESLAAQLPQEPAPLPGPGFTLSPDIAARHEPFRLTPLQHAYWVGRGAGLVLGNVACHAYLEAERESLDLTLLEECWNRLILRHDTLRLVIDQSGRQRILPEVPRYAVAVQDLRETEAAEAVTALETWREALSHQVHPTSQWPLFTLRGSLLPSGRVRLHLGLDLLIADATSAQILLAELEALMRHGGDMEAAGLAPFRLSFRDYVLAGEDPASGLPAERERARSWWLPRLEELPPPPRLPLAVRPESVGTPRFTRRQTLLAAQDWAGLKQRIAARGLTPSSFLLALFAEVIGRWSAAQDFTLSLTLFDRRPWHPEIAGLTGDFTAVTLLPVDQRAAAPFAAAASALHATMLDVLEHRAFDATDVLRALNRERGEAERVTMPVVFTSQFGAAGGRAGLLADPVFAITQTPQVWLDHQVMEVEGALCCNWDAVEGLFPEGVLDAMAAAHADVLHRLLADEAAWDGTAGDLLPASQQAVRTAVNDTAAPLPDLRLHDLFLASAAKTPDSPALIAADGRSWSYAALRDVSLGLGARLAAAATAPLAGQRVAVLMEKCPEQALAVLAILMRGGVYVPLDPEQPAARLEVILDSADIRLAVVAGTVPEAVADLFARRGVATVEADLAAEPDDAPAMEIAEVDPRDPAYLLYTSGSTGTPKGVLLDHRGPVNTVLDINARFGVTGRDRVLALSQLGFDLSVYDLFGAFAAGAALVVPAAALRRDPAHWAELLREQGVTVWNSVPALFDMLVAERDATALAGLRLVLLSGDWVPLHLPRRFRAGGGAARLIALGGATEASIWSNWFEIGEVPEHWSSIPYGYPLANQRYHVLDAALRHRPDWVEGDLHIAGDGLALRYEGDPDRTAAAFYPHPETGERLYRTGDIARYWPDGTLEFLGRRDTQVKIGGHRIELGEIEAALSAHPAVGKAVVDAIGDEGAEKTSRTRRLQAWVVLDEDGDDAVHPARRVLSLPEEEATDRRKTARRVALARLADEPGMGDAEGFQAFLTAVARQAARDSLLALGLPAQEGATVARRGLAARLGVGGAMERVLHDWLALLVEAGDLGEGAEGRLSVLRDLGTGDWDALETEGARFGLAADPLRRLRDDAGRRAAVLRGEAEPLSLFFTPGDAGLSPEALTRGSPSGPAMVAALQAVLRAAAPGQRPPLRILQLEARSGSTSLDLVRALPEEGWELTVADASPAFLQEARTTLAAGGFAGHPAIRFQALDPQRPLGPQGIAAGSQDVLVLLNALHRTRDVSPLLAHLREALAPGGLLLAPEMTADNDLQRVTVALLGDGPDQVLDRRRDRFVWQASASFWTEALLEAGFAWADALTPPDAPDAFALLLAGQPATLWQADPAALRAFAATRLPAYMVPQGVMVLPELPLSPTGKLDRRRLPRPPRSAASEPAAALSALEARIAAIWEEVLGVPVTAPSQSFFALGGDSLSAVRVSEALRRTTGLAVQVRDLFERPVLSAFAAPLEGRELLAEGEGEPILVPAPEAAHEPFPLTDVQEAYWIGRQEGFELGGVSSHLYTEIEVEDLPFERIEAAFRLLIARHPMMRAVVAEEGRQRVLPTVPDYVIALRDCAVADMPAETAAIREAMSHQVRPADRWPLFEVQALRADGTLRLFVSLDNMLFDGRSMAMLIGEWGLLARAADRTEAPQPLACTFRDCMLALRAMEGSPSWRRSLDYWLGRLETLPAAPDLPVKAGPAGAPRFQRRAAVLPAPLWQALRERARREGLTANAVLLAAYGEVLRAWSRSARFTINLTLFQRPPLHPEIDQVIGDFTSLILLECDDAPAPDLLGRARQVQRQLAEDLAHADVSAVRVLREAARRTGRVRGVACPIVFTSALGAAAGEEGGSQSLGRLGWGITQTPQVWIDHQAREAEGALTWNWDAVEALFEPGMLDEMVGLYDRLLHVLAQDEAAFTRPLAELLAGAGLSHAVRHDRAALMLPPRSKAEPTAKAAGPMDAAPDAIECAVLEGLARETGHPARRDVSFFEQGATSLALIRLCQALRAELDVTLPVVDLFEHATPRVLAAHLRRLKGARAAPPPATRSQPGASRPPSRASRRAAARQHARGL</sequence>
<dbReference type="NCBIfam" id="TIGR01733">
    <property type="entry name" value="AA-adenyl-dom"/>
    <property type="match status" value="1"/>
</dbReference>
<dbReference type="InterPro" id="IPR001242">
    <property type="entry name" value="Condensation_dom"/>
</dbReference>
<dbReference type="Pfam" id="PF23024">
    <property type="entry name" value="AMP-dom_DIP2-like"/>
    <property type="match status" value="1"/>
</dbReference>
<dbReference type="EMBL" id="SNZR01000011">
    <property type="protein sequence ID" value="TDR95022.1"/>
    <property type="molecule type" value="Genomic_DNA"/>
</dbReference>
<evidence type="ECO:0000256" key="10">
    <source>
        <dbReference type="ARBA" id="ARBA00023268"/>
    </source>
</evidence>
<dbReference type="Gene3D" id="3.30.559.30">
    <property type="entry name" value="Nonribosomal peptide synthetase, condensation domain"/>
    <property type="match status" value="2"/>
</dbReference>
<dbReference type="InterPro" id="IPR016035">
    <property type="entry name" value="Acyl_Trfase/lysoPLipase"/>
</dbReference>
<dbReference type="InterPro" id="IPR045851">
    <property type="entry name" value="AMP-bd_C_sf"/>
</dbReference>
<comment type="similarity">
    <text evidence="11">In the C-terminal section; belongs to the NRP synthetase family.</text>
</comment>
<dbReference type="SMART" id="SM00827">
    <property type="entry name" value="PKS_AT"/>
    <property type="match status" value="1"/>
</dbReference>
<evidence type="ECO:0000256" key="4">
    <source>
        <dbReference type="ARBA" id="ARBA00022553"/>
    </source>
</evidence>
<evidence type="ECO:0000256" key="11">
    <source>
        <dbReference type="ARBA" id="ARBA00029443"/>
    </source>
</evidence>
<dbReference type="InterPro" id="IPR023213">
    <property type="entry name" value="CAT-like_dom_sf"/>
</dbReference>
<dbReference type="InterPro" id="IPR025110">
    <property type="entry name" value="AMP-bd_C"/>
</dbReference>
<dbReference type="SUPFAM" id="SSF47336">
    <property type="entry name" value="ACP-like"/>
    <property type="match status" value="4"/>
</dbReference>
<keyword evidence="8" id="KW-0276">Fatty acid metabolism</keyword>
<dbReference type="Pfam" id="PF16197">
    <property type="entry name" value="KAsynt_C_assoc"/>
    <property type="match status" value="1"/>
</dbReference>
<dbReference type="InterPro" id="IPR020841">
    <property type="entry name" value="PKS_Beta-ketoAc_synthase_dom"/>
</dbReference>
<dbReference type="InterPro" id="IPR018201">
    <property type="entry name" value="Ketoacyl_synth_AS"/>
</dbReference>
<protein>
    <submittedName>
        <fullName evidence="15">Amino acid adenylation domain-containing protein</fullName>
    </submittedName>
</protein>
<dbReference type="InterPro" id="IPR042099">
    <property type="entry name" value="ANL_N_sf"/>
</dbReference>
<dbReference type="InterPro" id="IPR016039">
    <property type="entry name" value="Thiolase-like"/>
</dbReference>
<dbReference type="InterPro" id="IPR006162">
    <property type="entry name" value="Ppantetheine_attach_site"/>
</dbReference>
<feature type="compositionally biased region" description="Basic residues" evidence="12">
    <location>
        <begin position="4171"/>
        <end position="4184"/>
    </location>
</feature>
<dbReference type="PANTHER" id="PTHR43775:SF51">
    <property type="entry name" value="INACTIVE PHENOLPHTHIOCEROL SYNTHESIS POLYKETIDE SYNTHASE TYPE I PKS1-RELATED"/>
    <property type="match status" value="1"/>
</dbReference>
<dbReference type="InterPro" id="IPR001227">
    <property type="entry name" value="Ac_transferase_dom_sf"/>
</dbReference>
<feature type="region of interest" description="Disordered" evidence="12">
    <location>
        <begin position="574"/>
        <end position="608"/>
    </location>
</feature>
<keyword evidence="9" id="KW-0443">Lipid metabolism</keyword>
<dbReference type="InterPro" id="IPR032821">
    <property type="entry name" value="PKS_assoc"/>
</dbReference>
<dbReference type="InterPro" id="IPR013217">
    <property type="entry name" value="Methyltransf_12"/>
</dbReference>
<keyword evidence="10" id="KW-0511">Multifunctional enzyme</keyword>
<evidence type="ECO:0000256" key="3">
    <source>
        <dbReference type="ARBA" id="ARBA00022450"/>
    </source>
</evidence>
<dbReference type="InterPro" id="IPR000873">
    <property type="entry name" value="AMP-dep_synth/lig_dom"/>
</dbReference>
<dbReference type="Pfam" id="PF00109">
    <property type="entry name" value="ketoacyl-synt"/>
    <property type="match status" value="1"/>
</dbReference>
<dbReference type="SMART" id="SM00822">
    <property type="entry name" value="PKS_KR"/>
    <property type="match status" value="1"/>
</dbReference>
<dbReference type="InterPro" id="IPR036291">
    <property type="entry name" value="NAD(P)-bd_dom_sf"/>
</dbReference>
<evidence type="ECO:0000256" key="7">
    <source>
        <dbReference type="ARBA" id="ARBA00022737"/>
    </source>
</evidence>
<dbReference type="InterPro" id="IPR010071">
    <property type="entry name" value="AA_adenyl_dom"/>
</dbReference>
<dbReference type="PROSITE" id="PS00455">
    <property type="entry name" value="AMP_BINDING"/>
    <property type="match status" value="2"/>
</dbReference>
<dbReference type="CDD" id="cd00833">
    <property type="entry name" value="PKS"/>
    <property type="match status" value="1"/>
</dbReference>
<dbReference type="Pfam" id="PF00501">
    <property type="entry name" value="AMP-binding"/>
    <property type="match status" value="2"/>
</dbReference>
<evidence type="ECO:0000313" key="16">
    <source>
        <dbReference type="Proteomes" id="UP000295122"/>
    </source>
</evidence>
<dbReference type="Pfam" id="PF08659">
    <property type="entry name" value="KR"/>
    <property type="match status" value="1"/>
</dbReference>
<dbReference type="CDD" id="cd19535">
    <property type="entry name" value="Cyc_NRPS"/>
    <property type="match status" value="2"/>
</dbReference>
<dbReference type="GO" id="GO:0031177">
    <property type="term" value="F:phosphopantetheine binding"/>
    <property type="evidence" value="ECO:0007669"/>
    <property type="project" value="InterPro"/>
</dbReference>
<dbReference type="Gene3D" id="3.40.50.980">
    <property type="match status" value="2"/>
</dbReference>
<dbReference type="InterPro" id="IPR020806">
    <property type="entry name" value="PKS_PP-bd"/>
</dbReference>
<dbReference type="PANTHER" id="PTHR43775">
    <property type="entry name" value="FATTY ACID SYNTHASE"/>
    <property type="match status" value="1"/>
</dbReference>
<gene>
    <name evidence="15" type="ORF">EV668_2314</name>
</gene>
<dbReference type="InterPro" id="IPR014031">
    <property type="entry name" value="Ketoacyl_synth_C"/>
</dbReference>
<comment type="similarity">
    <text evidence="2">Belongs to the ATP-dependent AMP-binding enzyme family.</text>
</comment>
<dbReference type="FunFam" id="3.40.50.12780:FF:000013">
    <property type="entry name" value="Long-chain-fatty-acid--AMP ligase FadD32"/>
    <property type="match status" value="1"/>
</dbReference>
<dbReference type="InterPro" id="IPR009081">
    <property type="entry name" value="PP-bd_ACP"/>
</dbReference>
<evidence type="ECO:0000256" key="9">
    <source>
        <dbReference type="ARBA" id="ARBA00023098"/>
    </source>
</evidence>
<dbReference type="SUPFAM" id="SSF53335">
    <property type="entry name" value="S-adenosyl-L-methionine-dependent methyltransferases"/>
    <property type="match status" value="1"/>
</dbReference>
<dbReference type="SMART" id="SM01294">
    <property type="entry name" value="PKS_PP_betabranch"/>
    <property type="match status" value="1"/>
</dbReference>
<dbReference type="InterPro" id="IPR013968">
    <property type="entry name" value="PKS_KR"/>
</dbReference>
<keyword evidence="5" id="KW-0436">Ligase</keyword>
<evidence type="ECO:0000256" key="1">
    <source>
        <dbReference type="ARBA" id="ARBA00001957"/>
    </source>
</evidence>
<dbReference type="OrthoDB" id="9803968at2"/>
<comment type="cofactor">
    <cofactor evidence="1">
        <name>pantetheine 4'-phosphate</name>
        <dbReference type="ChEBI" id="CHEBI:47942"/>
    </cofactor>
</comment>
<dbReference type="Gene3D" id="3.30.70.3290">
    <property type="match status" value="1"/>
</dbReference>
<dbReference type="Pfam" id="PF08242">
    <property type="entry name" value="Methyltransf_12"/>
    <property type="match status" value="1"/>
</dbReference>
<feature type="compositionally biased region" description="Basic and acidic residues" evidence="12">
    <location>
        <begin position="592"/>
        <end position="608"/>
    </location>
</feature>
<dbReference type="GO" id="GO:0004315">
    <property type="term" value="F:3-oxoacyl-[acyl-carrier-protein] synthase activity"/>
    <property type="evidence" value="ECO:0007669"/>
    <property type="project" value="InterPro"/>
</dbReference>
<feature type="domain" description="Carrier" evidence="13">
    <location>
        <begin position="4074"/>
        <end position="4148"/>
    </location>
</feature>
<name>A0A4R7CAD7_9HYPH</name>
<dbReference type="InterPro" id="IPR050091">
    <property type="entry name" value="PKS_NRPS_Biosynth_Enz"/>
</dbReference>
<dbReference type="PROSITE" id="PS52004">
    <property type="entry name" value="KS3_2"/>
    <property type="match status" value="1"/>
</dbReference>
<evidence type="ECO:0000256" key="2">
    <source>
        <dbReference type="ARBA" id="ARBA00006432"/>
    </source>
</evidence>
<evidence type="ECO:0000313" key="15">
    <source>
        <dbReference type="EMBL" id="TDR95022.1"/>
    </source>
</evidence>
<dbReference type="InterPro" id="IPR014030">
    <property type="entry name" value="Ketoacyl_synth_N"/>
</dbReference>
<dbReference type="FunFam" id="3.30.559.10:FF:000023">
    <property type="entry name" value="Non-ribosomal peptide synthetase"/>
    <property type="match status" value="2"/>
</dbReference>
<dbReference type="Gene3D" id="3.40.47.10">
    <property type="match status" value="1"/>
</dbReference>
<dbReference type="Gene3D" id="3.30.559.10">
    <property type="entry name" value="Chloramphenicol acetyltransferase-like domain"/>
    <property type="match status" value="2"/>
</dbReference>
<dbReference type="SUPFAM" id="SSF53901">
    <property type="entry name" value="Thiolase-like"/>
    <property type="match status" value="1"/>
</dbReference>
<dbReference type="InterPro" id="IPR014043">
    <property type="entry name" value="Acyl_transferase_dom"/>
</dbReference>
<dbReference type="PROSITE" id="PS00606">
    <property type="entry name" value="KS3_1"/>
    <property type="match status" value="1"/>
</dbReference>
<dbReference type="Gene3D" id="3.40.366.10">
    <property type="entry name" value="Malonyl-Coenzyme A Acyl Carrier Protein, domain 2"/>
    <property type="match status" value="1"/>
</dbReference>